<sequence>MFSFWSANKIDKIDKFKGSWENDLKFNDTDNEDEDDLFGEYSNATIVVNKTQSKRDRSKEKYDFSKPRPLKNTDEDTETTRFFEKGPKPGHKYVADYYCSLSLAELNEVLMEIKSSFENQVKRIKENYNEEREIVEYAIRVRKGDS</sequence>
<dbReference type="EMBL" id="JBDODL010003996">
    <property type="protein sequence ID" value="MES1922903.1"/>
    <property type="molecule type" value="Genomic_DNA"/>
</dbReference>
<dbReference type="PROSITE" id="PS50951">
    <property type="entry name" value="SARAH"/>
    <property type="match status" value="1"/>
</dbReference>
<feature type="domain" description="SARAH" evidence="3">
    <location>
        <begin position="95"/>
        <end position="142"/>
    </location>
</feature>
<protein>
    <recommendedName>
        <fullName evidence="3">SARAH domain-containing protein</fullName>
    </recommendedName>
</protein>
<feature type="region of interest" description="Disordered" evidence="2">
    <location>
        <begin position="49"/>
        <end position="83"/>
    </location>
</feature>
<keyword evidence="1" id="KW-0175">Coiled coil</keyword>
<feature type="coiled-coil region" evidence="1">
    <location>
        <begin position="107"/>
        <end position="134"/>
    </location>
</feature>
<proteinExistence type="predicted"/>
<comment type="caution">
    <text evidence="4">The sequence shown here is derived from an EMBL/GenBank/DDBJ whole genome shotgun (WGS) entry which is preliminary data.</text>
</comment>
<keyword evidence="5" id="KW-1185">Reference proteome</keyword>
<feature type="compositionally biased region" description="Basic and acidic residues" evidence="2">
    <location>
        <begin position="53"/>
        <end position="83"/>
    </location>
</feature>
<evidence type="ECO:0000313" key="4">
    <source>
        <dbReference type="EMBL" id="MES1922903.1"/>
    </source>
</evidence>
<dbReference type="InterPro" id="IPR011524">
    <property type="entry name" value="SARAH_dom"/>
</dbReference>
<name>A0ABV2ATA2_9EUKA</name>
<evidence type="ECO:0000256" key="1">
    <source>
        <dbReference type="SAM" id="Coils"/>
    </source>
</evidence>
<evidence type="ECO:0000313" key="5">
    <source>
        <dbReference type="Proteomes" id="UP001439008"/>
    </source>
</evidence>
<evidence type="ECO:0000256" key="2">
    <source>
        <dbReference type="SAM" id="MobiDB-lite"/>
    </source>
</evidence>
<gene>
    <name evidence="4" type="ORF">MHBO_004432</name>
</gene>
<reference evidence="4 5" key="1">
    <citation type="journal article" date="2024" name="BMC Biol.">
        <title>Comparative genomics of Ascetosporea gives new insight into the evolutionary basis for animal parasitism in Rhizaria.</title>
        <authorList>
            <person name="Hiltunen Thoren M."/>
            <person name="Onut-Brannstrom I."/>
            <person name="Alfjorden A."/>
            <person name="Peckova H."/>
            <person name="Swords F."/>
            <person name="Hooper C."/>
            <person name="Holzer A.S."/>
            <person name="Bass D."/>
            <person name="Burki F."/>
        </authorList>
    </citation>
    <scope>NUCLEOTIDE SEQUENCE [LARGE SCALE GENOMIC DNA]</scope>
    <source>
        <strain evidence="4">20-A016</strain>
    </source>
</reference>
<accession>A0ABV2ATA2</accession>
<evidence type="ECO:0000259" key="3">
    <source>
        <dbReference type="PROSITE" id="PS50951"/>
    </source>
</evidence>
<dbReference type="Proteomes" id="UP001439008">
    <property type="component" value="Unassembled WGS sequence"/>
</dbReference>
<organism evidence="4 5">
    <name type="scientific">Bonamia ostreae</name>
    <dbReference type="NCBI Taxonomy" id="126728"/>
    <lineage>
        <taxon>Eukaryota</taxon>
        <taxon>Sar</taxon>
        <taxon>Rhizaria</taxon>
        <taxon>Endomyxa</taxon>
        <taxon>Ascetosporea</taxon>
        <taxon>Haplosporida</taxon>
        <taxon>Bonamia</taxon>
    </lineage>
</organism>